<evidence type="ECO:0008006" key="3">
    <source>
        <dbReference type="Google" id="ProtNLM"/>
    </source>
</evidence>
<dbReference type="STRING" id="87626.PTD2_14517"/>
<keyword evidence="2" id="KW-1185">Reference proteome</keyword>
<name>A4CCG8_9GAMM</name>
<comment type="caution">
    <text evidence="1">The sequence shown here is derived from an EMBL/GenBank/DDBJ whole genome shotgun (WGS) entry which is preliminary data.</text>
</comment>
<protein>
    <recommendedName>
        <fullName evidence="3">Orphan protein</fullName>
    </recommendedName>
</protein>
<reference evidence="1 2" key="1">
    <citation type="submission" date="2006-02" db="EMBL/GenBank/DDBJ databases">
        <authorList>
            <person name="Moran M.A."/>
            <person name="Kjelleberg S."/>
            <person name="Egan S."/>
            <person name="Saunders N."/>
            <person name="Thomas T."/>
            <person name="Ferriera S."/>
            <person name="Johnson J."/>
            <person name="Kravitz S."/>
            <person name="Halpern A."/>
            <person name="Remington K."/>
            <person name="Beeson K."/>
            <person name="Tran B."/>
            <person name="Rogers Y.-H."/>
            <person name="Friedman R."/>
            <person name="Venter J.C."/>
        </authorList>
    </citation>
    <scope>NUCLEOTIDE SEQUENCE [LARGE SCALE GENOMIC DNA]</scope>
    <source>
        <strain evidence="1 2">D2</strain>
    </source>
</reference>
<dbReference type="InterPro" id="IPR007433">
    <property type="entry name" value="DUF481"/>
</dbReference>
<dbReference type="eggNOG" id="COG3137">
    <property type="taxonomic scope" value="Bacteria"/>
</dbReference>
<dbReference type="AlphaFoldDB" id="A4CCG8"/>
<dbReference type="OrthoDB" id="5292716at2"/>
<dbReference type="Proteomes" id="UP000006201">
    <property type="component" value="Unassembled WGS sequence"/>
</dbReference>
<evidence type="ECO:0000313" key="1">
    <source>
        <dbReference type="EMBL" id="EAR27261.1"/>
    </source>
</evidence>
<dbReference type="HOGENOM" id="CLU_058997_5_0_6"/>
<evidence type="ECO:0000313" key="2">
    <source>
        <dbReference type="Proteomes" id="UP000006201"/>
    </source>
</evidence>
<gene>
    <name evidence="1" type="ORF">PTD2_14517</name>
</gene>
<proteinExistence type="predicted"/>
<dbReference type="Pfam" id="PF04338">
    <property type="entry name" value="DUF481"/>
    <property type="match status" value="1"/>
</dbReference>
<organism evidence="1 2">
    <name type="scientific">Pseudoalteromonas tunicata D2</name>
    <dbReference type="NCBI Taxonomy" id="87626"/>
    <lineage>
        <taxon>Bacteria</taxon>
        <taxon>Pseudomonadati</taxon>
        <taxon>Pseudomonadota</taxon>
        <taxon>Gammaproteobacteria</taxon>
        <taxon>Alteromonadales</taxon>
        <taxon>Pseudoalteromonadaceae</taxon>
        <taxon>Pseudoalteromonas</taxon>
    </lineage>
</organism>
<dbReference type="RefSeq" id="WP_009838523.1">
    <property type="nucleotide sequence ID" value="NZ_AAOH01000006.1"/>
</dbReference>
<dbReference type="EMBL" id="AAOH01000006">
    <property type="protein sequence ID" value="EAR27261.1"/>
    <property type="molecule type" value="Genomic_DNA"/>
</dbReference>
<accession>A4CCG8</accession>
<sequence length="262" mass="29943">MKYPYLVLFLIHFNALAKDPFENFSEYGKLDESEIHQKHQGEFLYGDTELGFILTSGNTDSTTAKLKANIYQDFESWRNQYKFDSLFKRDLNEITGESKTTASRVFFSSQANYKLAQFDESFFVYGGYENDRFNGVAYKSTLVSGYGNRLLALKKDRIDFDIGPGLSAQKNTDNSSQSGFLIRIALQWERLISSRSRFNQAISYEQSLSGLSSRLKSETALVSRVNGALSVKFSYLYRYNSKPEVDKLSFDSETSATLVFNF</sequence>